<dbReference type="Proteomes" id="UP000091820">
    <property type="component" value="Unassembled WGS sequence"/>
</dbReference>
<dbReference type="Gene3D" id="1.20.120.1630">
    <property type="match status" value="1"/>
</dbReference>
<keyword evidence="9" id="KW-0539">Nucleus</keyword>
<dbReference type="AlphaFoldDB" id="A0A1A9WDU7"/>
<keyword evidence="7 11" id="KW-0472">Membrane</keyword>
<name>A0A1A9WDU7_9MUSC</name>
<keyword evidence="8" id="KW-0675">Receptor</keyword>
<dbReference type="EnsemblMetazoa" id="GBRI005223-RA">
    <property type="protein sequence ID" value="GBRI005223-PA"/>
    <property type="gene ID" value="GBRI005223"/>
</dbReference>
<dbReference type="GO" id="GO:0016126">
    <property type="term" value="P:sterol biosynthetic process"/>
    <property type="evidence" value="ECO:0007669"/>
    <property type="project" value="InterPro"/>
</dbReference>
<feature type="transmembrane region" description="Helical" evidence="11">
    <location>
        <begin position="553"/>
        <end position="574"/>
    </location>
</feature>
<evidence type="ECO:0000313" key="13">
    <source>
        <dbReference type="Proteomes" id="UP000091820"/>
    </source>
</evidence>
<organism evidence="12 13">
    <name type="scientific">Glossina brevipalpis</name>
    <dbReference type="NCBI Taxonomy" id="37001"/>
    <lineage>
        <taxon>Eukaryota</taxon>
        <taxon>Metazoa</taxon>
        <taxon>Ecdysozoa</taxon>
        <taxon>Arthropoda</taxon>
        <taxon>Hexapoda</taxon>
        <taxon>Insecta</taxon>
        <taxon>Pterygota</taxon>
        <taxon>Neoptera</taxon>
        <taxon>Endopterygota</taxon>
        <taxon>Diptera</taxon>
        <taxon>Brachycera</taxon>
        <taxon>Muscomorpha</taxon>
        <taxon>Hippoboscoidea</taxon>
        <taxon>Glossinidae</taxon>
        <taxon>Glossina</taxon>
    </lineage>
</organism>
<evidence type="ECO:0008006" key="14">
    <source>
        <dbReference type="Google" id="ProtNLM"/>
    </source>
</evidence>
<evidence type="ECO:0000256" key="9">
    <source>
        <dbReference type="ARBA" id="ARBA00023242"/>
    </source>
</evidence>
<dbReference type="PANTHER" id="PTHR21257">
    <property type="entry name" value="DELTA(14)-STEROL REDUCTASE"/>
    <property type="match status" value="1"/>
</dbReference>
<feature type="transmembrane region" description="Helical" evidence="11">
    <location>
        <begin position="262"/>
        <end position="282"/>
    </location>
</feature>
<keyword evidence="5 11" id="KW-1133">Transmembrane helix</keyword>
<evidence type="ECO:0000256" key="10">
    <source>
        <dbReference type="SAM" id="MobiDB-lite"/>
    </source>
</evidence>
<accession>A0A1A9WDU7</accession>
<feature type="region of interest" description="Disordered" evidence="10">
    <location>
        <begin position="1"/>
        <end position="20"/>
    </location>
</feature>
<feature type="transmembrane region" description="Helical" evidence="11">
    <location>
        <begin position="640"/>
        <end position="656"/>
    </location>
</feature>
<dbReference type="GO" id="GO:0003677">
    <property type="term" value="F:DNA binding"/>
    <property type="evidence" value="ECO:0007669"/>
    <property type="project" value="UniProtKB-KW"/>
</dbReference>
<dbReference type="InterPro" id="IPR001171">
    <property type="entry name" value="ERG24_DHCR-like"/>
</dbReference>
<evidence type="ECO:0000256" key="2">
    <source>
        <dbReference type="ARBA" id="ARBA00005402"/>
    </source>
</evidence>
<feature type="region of interest" description="Disordered" evidence="10">
    <location>
        <begin position="55"/>
        <end position="114"/>
    </location>
</feature>
<comment type="similarity">
    <text evidence="2">Belongs to the ERG4/ERG24 family.</text>
</comment>
<evidence type="ECO:0000256" key="8">
    <source>
        <dbReference type="ARBA" id="ARBA00023170"/>
    </source>
</evidence>
<evidence type="ECO:0000256" key="5">
    <source>
        <dbReference type="ARBA" id="ARBA00022989"/>
    </source>
</evidence>
<comment type="subcellular location">
    <subcellularLocation>
        <location evidence="1">Nucleus inner membrane</location>
        <topology evidence="1">Multi-pass membrane protein</topology>
    </subcellularLocation>
</comment>
<dbReference type="Pfam" id="PF01222">
    <property type="entry name" value="ERG4_ERG24"/>
    <property type="match status" value="1"/>
</dbReference>
<feature type="transmembrane region" description="Helical" evidence="11">
    <location>
        <begin position="311"/>
        <end position="333"/>
    </location>
</feature>
<evidence type="ECO:0000256" key="4">
    <source>
        <dbReference type="ARBA" id="ARBA00022692"/>
    </source>
</evidence>
<dbReference type="GO" id="GO:0016628">
    <property type="term" value="F:oxidoreductase activity, acting on the CH-CH group of donors, NAD or NADP as acceptor"/>
    <property type="evidence" value="ECO:0007669"/>
    <property type="project" value="InterPro"/>
</dbReference>
<dbReference type="VEuPathDB" id="VectorBase:GBRI005223"/>
<sequence length="690" mass="77419">MENKRVTRRRTKKADVSATATMTTKTTIGNVSGKRSVVAGSGALPTINEAGIPLKRLSPALTRSSPSRRASPGRPRPASKPPSTVPAANIAEPAITQSSSITKGEEDSQNSVSQTNLPATLTTNTASLAPNKIASTSSVHSSYSSTTQQTVEIHTSSAQSAMEINQLADYIRRSASKTFSTNRGGTETREGSVLTMNESRYSRSASRSIYEGDDCFSRAEYSDSDGGDIDGNYEDGDEFKSFNASGFQYSALCRQVKVPREFGGWFGASVLLLLGPMVFYYLEWCCQSSECFLKIPDIVTSFDIANIMAELFYGPAMGAYVAFNFGVFVFSALLPGRYVRLPGSVYYKFAALPMAILILIAFVTAEYCKYPVAEFILKHHKRFAIYGIFNAYTVALWAYLRSYMLNHKDFVQFNNYAKSGNFLINYALGRQLNPKWLDLVEYKQVFYRTSLISTLLYAISLLYESISMPRLPSDEINWNLIASIVQNLKYDSVSSLCSGMVLIYILDSIIFEHHMASSFELHGEGFGCLLLLRYAITPYLLMAVPEYFFVRRTSYTCCFAVWTPFLLLCIGVFLKRFSNAMKYKYRLQPNHPLFTNVDSIHTYQGKRLLVHSVWGFVRQPNYLGDIIALISLTLPLSLRFAWPPLISVSLLIALLIHRCKRVNARNTARYHSSWVLYCRNVPYYLLPHVF</sequence>
<keyword evidence="4 11" id="KW-0812">Transmembrane</keyword>
<feature type="transmembrane region" description="Helical" evidence="11">
    <location>
        <begin position="383"/>
        <end position="400"/>
    </location>
</feature>
<keyword evidence="3" id="KW-0597">Phosphoprotein</keyword>
<keyword evidence="13" id="KW-1185">Reference proteome</keyword>
<evidence type="ECO:0000256" key="7">
    <source>
        <dbReference type="ARBA" id="ARBA00023136"/>
    </source>
</evidence>
<reference evidence="12" key="2">
    <citation type="submission" date="2020-05" db="UniProtKB">
        <authorList>
            <consortium name="EnsemblMetazoa"/>
        </authorList>
    </citation>
    <scope>IDENTIFICATION</scope>
    <source>
        <strain evidence="12">IAEA</strain>
    </source>
</reference>
<dbReference type="PANTHER" id="PTHR21257:SF55">
    <property type="entry name" value="DELTA(14)-STEROL REDUCTASE LBR"/>
    <property type="match status" value="1"/>
</dbReference>
<feature type="compositionally biased region" description="Basic residues" evidence="10">
    <location>
        <begin position="1"/>
        <end position="12"/>
    </location>
</feature>
<protein>
    <recommendedName>
        <fullName evidence="14">Steroid 5-alpha reductase C-terminal domain-containing protein</fullName>
    </recommendedName>
</protein>
<evidence type="ECO:0000313" key="12">
    <source>
        <dbReference type="EnsemblMetazoa" id="GBRI005223-PA"/>
    </source>
</evidence>
<dbReference type="EnsemblMetazoa" id="GBRI015952-RA">
    <property type="protein sequence ID" value="GBRI015952-PA"/>
    <property type="gene ID" value="GBRI015952"/>
</dbReference>
<evidence type="ECO:0000256" key="11">
    <source>
        <dbReference type="SAM" id="Phobius"/>
    </source>
</evidence>
<feature type="transmembrane region" description="Helical" evidence="11">
    <location>
        <begin position="345"/>
        <end position="363"/>
    </location>
</feature>
<evidence type="ECO:0000256" key="1">
    <source>
        <dbReference type="ARBA" id="ARBA00004473"/>
    </source>
</evidence>
<dbReference type="GO" id="GO:0005637">
    <property type="term" value="C:nuclear inner membrane"/>
    <property type="evidence" value="ECO:0007669"/>
    <property type="project" value="UniProtKB-SubCell"/>
</dbReference>
<evidence type="ECO:0000256" key="6">
    <source>
        <dbReference type="ARBA" id="ARBA00023125"/>
    </source>
</evidence>
<dbReference type="VEuPathDB" id="VectorBase:GBRI015952"/>
<feature type="compositionally biased region" description="Pro residues" evidence="10">
    <location>
        <begin position="74"/>
        <end position="84"/>
    </location>
</feature>
<feature type="transmembrane region" description="Helical" evidence="11">
    <location>
        <begin position="493"/>
        <end position="511"/>
    </location>
</feature>
<proteinExistence type="inferred from homology"/>
<reference evidence="13" key="1">
    <citation type="submission" date="2014-03" db="EMBL/GenBank/DDBJ databases">
        <authorList>
            <person name="Aksoy S."/>
            <person name="Warren W."/>
            <person name="Wilson R.K."/>
        </authorList>
    </citation>
    <scope>NUCLEOTIDE SEQUENCE [LARGE SCALE GENOMIC DNA]</scope>
    <source>
        <strain evidence="13">IAEA</strain>
    </source>
</reference>
<dbReference type="STRING" id="37001.A0A1A9WDU7"/>
<keyword evidence="6" id="KW-0238">DNA-binding</keyword>
<evidence type="ECO:0000256" key="3">
    <source>
        <dbReference type="ARBA" id="ARBA00022553"/>
    </source>
</evidence>
<feature type="compositionally biased region" description="Low complexity" evidence="10">
    <location>
        <begin position="56"/>
        <end position="73"/>
    </location>
</feature>